<feature type="transmembrane region" description="Helical" evidence="1">
    <location>
        <begin position="20"/>
        <end position="43"/>
    </location>
</feature>
<organism evidence="3 4">
    <name type="scientific">Halobiforma nitratireducens JCM 10879</name>
    <dbReference type="NCBI Taxonomy" id="1227454"/>
    <lineage>
        <taxon>Archaea</taxon>
        <taxon>Methanobacteriati</taxon>
        <taxon>Methanobacteriota</taxon>
        <taxon>Stenosarchaea group</taxon>
        <taxon>Halobacteria</taxon>
        <taxon>Halobacteriales</taxon>
        <taxon>Natrialbaceae</taxon>
        <taxon>Halobiforma</taxon>
    </lineage>
</organism>
<feature type="transmembrane region" description="Helical" evidence="1">
    <location>
        <begin position="181"/>
        <end position="197"/>
    </location>
</feature>
<keyword evidence="1" id="KW-0812">Transmembrane</keyword>
<gene>
    <name evidence="3" type="ORF">C446_00250</name>
</gene>
<dbReference type="AlphaFoldDB" id="M0MQT4"/>
<sequence length="233" mass="24711">MTRGVGVTELLRETLPEWSVRVFEFTALLGDEFLVGGVLLALASLDAYRSFRRGDDRLITDRTAFILAVVLGGLALTLTLKTAFGLPRPPESLQAVPRESEGFPSGHTMAATILWTSLALWTTRSTRRKRLALAAGPIAVVAFSRLALGVHFLVDVIASVGFGVGYLLLAAKLTDGEPSNAFVGAAVLGTVALVVTGGSTDGWLAFVGCLGGAVAWWIITRPTVRELWVSVSS</sequence>
<feature type="transmembrane region" description="Helical" evidence="1">
    <location>
        <begin position="64"/>
        <end position="84"/>
    </location>
</feature>
<dbReference type="SMART" id="SM00014">
    <property type="entry name" value="acidPPc"/>
    <property type="match status" value="1"/>
</dbReference>
<dbReference type="RefSeq" id="WP_006671026.1">
    <property type="nucleotide sequence ID" value="NZ_AOMA01000003.1"/>
</dbReference>
<protein>
    <submittedName>
        <fullName evidence="3">PA-phosphatase-like phosphoesterase</fullName>
    </submittedName>
</protein>
<reference evidence="3 4" key="1">
    <citation type="journal article" date="2014" name="PLoS Genet.">
        <title>Phylogenetically driven sequencing of extremely halophilic archaea reveals strategies for static and dynamic osmo-response.</title>
        <authorList>
            <person name="Becker E.A."/>
            <person name="Seitzer P.M."/>
            <person name="Tritt A."/>
            <person name="Larsen D."/>
            <person name="Krusor M."/>
            <person name="Yao A.I."/>
            <person name="Wu D."/>
            <person name="Madern D."/>
            <person name="Eisen J.A."/>
            <person name="Darling A.E."/>
            <person name="Facciotti M.T."/>
        </authorList>
    </citation>
    <scope>NUCLEOTIDE SEQUENCE [LARGE SCALE GENOMIC DNA]</scope>
    <source>
        <strain evidence="3 4">JCM 10879</strain>
    </source>
</reference>
<dbReference type="SUPFAM" id="SSF48317">
    <property type="entry name" value="Acid phosphatase/Vanadium-dependent haloperoxidase"/>
    <property type="match status" value="1"/>
</dbReference>
<evidence type="ECO:0000313" key="3">
    <source>
        <dbReference type="EMBL" id="EMA47099.1"/>
    </source>
</evidence>
<accession>M0MQT4</accession>
<evidence type="ECO:0000259" key="2">
    <source>
        <dbReference type="SMART" id="SM00014"/>
    </source>
</evidence>
<dbReference type="Proteomes" id="UP000011607">
    <property type="component" value="Unassembled WGS sequence"/>
</dbReference>
<dbReference type="PANTHER" id="PTHR14969:SF13">
    <property type="entry name" value="AT30094P"/>
    <property type="match status" value="1"/>
</dbReference>
<dbReference type="STRING" id="1227454.C446_00250"/>
<dbReference type="EMBL" id="AOMA01000003">
    <property type="protein sequence ID" value="EMA47099.1"/>
    <property type="molecule type" value="Genomic_DNA"/>
</dbReference>
<dbReference type="OrthoDB" id="10182at2157"/>
<feature type="transmembrane region" description="Helical" evidence="1">
    <location>
        <begin position="104"/>
        <end position="123"/>
    </location>
</feature>
<evidence type="ECO:0000256" key="1">
    <source>
        <dbReference type="SAM" id="Phobius"/>
    </source>
</evidence>
<feature type="transmembrane region" description="Helical" evidence="1">
    <location>
        <begin position="152"/>
        <end position="169"/>
    </location>
</feature>
<proteinExistence type="predicted"/>
<keyword evidence="1" id="KW-1133">Transmembrane helix</keyword>
<keyword evidence="4" id="KW-1185">Reference proteome</keyword>
<dbReference type="PANTHER" id="PTHR14969">
    <property type="entry name" value="SPHINGOSINE-1-PHOSPHATE PHOSPHOHYDROLASE"/>
    <property type="match status" value="1"/>
</dbReference>
<dbReference type="Gene3D" id="1.20.144.10">
    <property type="entry name" value="Phosphatidic acid phosphatase type 2/haloperoxidase"/>
    <property type="match status" value="1"/>
</dbReference>
<comment type="caution">
    <text evidence="3">The sequence shown here is derived from an EMBL/GenBank/DDBJ whole genome shotgun (WGS) entry which is preliminary data.</text>
</comment>
<name>M0MQT4_9EURY</name>
<feature type="transmembrane region" description="Helical" evidence="1">
    <location>
        <begin position="203"/>
        <end position="219"/>
    </location>
</feature>
<evidence type="ECO:0000313" key="4">
    <source>
        <dbReference type="Proteomes" id="UP000011607"/>
    </source>
</evidence>
<dbReference type="InterPro" id="IPR000326">
    <property type="entry name" value="PAP2/HPO"/>
</dbReference>
<dbReference type="InterPro" id="IPR036938">
    <property type="entry name" value="PAP2/HPO_sf"/>
</dbReference>
<keyword evidence="1" id="KW-0472">Membrane</keyword>
<feature type="domain" description="Phosphatidic acid phosphatase type 2/haloperoxidase" evidence="2">
    <location>
        <begin position="65"/>
        <end position="171"/>
    </location>
</feature>
<dbReference type="PATRIC" id="fig|1227454.3.peg.51"/>
<dbReference type="eggNOG" id="arCOG03058">
    <property type="taxonomic scope" value="Archaea"/>
</dbReference>
<dbReference type="Pfam" id="PF01569">
    <property type="entry name" value="PAP2"/>
    <property type="match status" value="1"/>
</dbReference>